<protein>
    <submittedName>
        <fullName evidence="2">Uncharacterized protein</fullName>
    </submittedName>
</protein>
<dbReference type="OrthoDB" id="79115at2759"/>
<feature type="compositionally biased region" description="Polar residues" evidence="1">
    <location>
        <begin position="80"/>
        <end position="95"/>
    </location>
</feature>
<dbReference type="GeneID" id="20818875"/>
<evidence type="ECO:0000256" key="1">
    <source>
        <dbReference type="SAM" id="MobiDB-lite"/>
    </source>
</evidence>
<dbReference type="RefSeq" id="XP_009843775.1">
    <property type="nucleotide sequence ID" value="XM_009845473.1"/>
</dbReference>
<dbReference type="VEuPathDB" id="FungiDB:H257_16879"/>
<feature type="region of interest" description="Disordered" evidence="1">
    <location>
        <begin position="78"/>
        <end position="101"/>
    </location>
</feature>
<feature type="region of interest" description="Disordered" evidence="1">
    <location>
        <begin position="1"/>
        <end position="28"/>
    </location>
</feature>
<dbReference type="EMBL" id="KI913206">
    <property type="protein sequence ID" value="ETV66799.1"/>
    <property type="molecule type" value="Genomic_DNA"/>
</dbReference>
<accession>W4FIY6</accession>
<feature type="compositionally biased region" description="Low complexity" evidence="1">
    <location>
        <begin position="1"/>
        <end position="15"/>
    </location>
</feature>
<organism evidence="2">
    <name type="scientific">Aphanomyces astaci</name>
    <name type="common">Crayfish plague agent</name>
    <dbReference type="NCBI Taxonomy" id="112090"/>
    <lineage>
        <taxon>Eukaryota</taxon>
        <taxon>Sar</taxon>
        <taxon>Stramenopiles</taxon>
        <taxon>Oomycota</taxon>
        <taxon>Saprolegniomycetes</taxon>
        <taxon>Saprolegniales</taxon>
        <taxon>Verrucalvaceae</taxon>
        <taxon>Aphanomyces</taxon>
    </lineage>
</organism>
<evidence type="ECO:0000313" key="2">
    <source>
        <dbReference type="EMBL" id="ETV66799.1"/>
    </source>
</evidence>
<proteinExistence type="predicted"/>
<sequence length="190" mass="21595">MMAASPAAATTMTPADCSEGATSPATTDVPADMRCRYAYKECRFVRSQRKNGKLHSLCELHRRKANSVQKLYAMKRRNTPTESARNRQTANNNINAPLGRSPMLPSSMKMESSHLYPPTHHYYPSPQHHHRHPEEAVDDDTYQRLMEIKQRIQDAWERRSFPPSADGPVDCYPSSPPAAYRLPSMYAAQY</sequence>
<gene>
    <name evidence="2" type="ORF">H257_16879</name>
</gene>
<reference evidence="2" key="1">
    <citation type="submission" date="2013-12" db="EMBL/GenBank/DDBJ databases">
        <title>The Genome Sequence of Aphanomyces astaci APO3.</title>
        <authorList>
            <consortium name="The Broad Institute Genomics Platform"/>
            <person name="Russ C."/>
            <person name="Tyler B."/>
            <person name="van West P."/>
            <person name="Dieguez-Uribeondo J."/>
            <person name="Young S.K."/>
            <person name="Zeng Q."/>
            <person name="Gargeya S."/>
            <person name="Fitzgerald M."/>
            <person name="Abouelleil A."/>
            <person name="Alvarado L."/>
            <person name="Chapman S.B."/>
            <person name="Gainer-Dewar J."/>
            <person name="Goldberg J."/>
            <person name="Griggs A."/>
            <person name="Gujja S."/>
            <person name="Hansen M."/>
            <person name="Howarth C."/>
            <person name="Imamovic A."/>
            <person name="Ireland A."/>
            <person name="Larimer J."/>
            <person name="McCowan C."/>
            <person name="Murphy C."/>
            <person name="Pearson M."/>
            <person name="Poon T.W."/>
            <person name="Priest M."/>
            <person name="Roberts A."/>
            <person name="Saif S."/>
            <person name="Shea T."/>
            <person name="Sykes S."/>
            <person name="Wortman J."/>
            <person name="Nusbaum C."/>
            <person name="Birren B."/>
        </authorList>
    </citation>
    <scope>NUCLEOTIDE SEQUENCE [LARGE SCALE GENOMIC DNA]</scope>
    <source>
        <strain evidence="2">APO3</strain>
    </source>
</reference>
<dbReference type="AlphaFoldDB" id="W4FIY6"/>
<name>W4FIY6_APHAT</name>